<comment type="caution">
    <text evidence="5">The sequence shown here is derived from an EMBL/GenBank/DDBJ whole genome shotgun (WGS) entry which is preliminary data.</text>
</comment>
<reference evidence="6" key="1">
    <citation type="journal article" date="2019" name="Int. J. Syst. Evol. Microbiol.">
        <title>The Global Catalogue of Microorganisms (GCM) 10K type strain sequencing project: providing services to taxonomists for standard genome sequencing and annotation.</title>
        <authorList>
            <consortium name="The Broad Institute Genomics Platform"/>
            <consortium name="The Broad Institute Genome Sequencing Center for Infectious Disease"/>
            <person name="Wu L."/>
            <person name="Ma J."/>
        </authorList>
    </citation>
    <scope>NUCLEOTIDE SEQUENCE [LARGE SCALE GENOMIC DNA]</scope>
    <source>
        <strain evidence="6">JCM 16546</strain>
    </source>
</reference>
<accession>A0ABP7BG65</accession>
<dbReference type="Pfam" id="PF03816">
    <property type="entry name" value="LytR_cpsA_psr"/>
    <property type="match status" value="1"/>
</dbReference>
<dbReference type="InterPro" id="IPR004474">
    <property type="entry name" value="LytR_CpsA_psr"/>
</dbReference>
<dbReference type="InterPro" id="IPR050922">
    <property type="entry name" value="LytR/CpsA/Psr_CW_biosynth"/>
</dbReference>
<evidence type="ECO:0000256" key="1">
    <source>
        <dbReference type="ARBA" id="ARBA00006068"/>
    </source>
</evidence>
<evidence type="ECO:0000256" key="2">
    <source>
        <dbReference type="SAM" id="MobiDB-lite"/>
    </source>
</evidence>
<evidence type="ECO:0000256" key="3">
    <source>
        <dbReference type="SAM" id="Phobius"/>
    </source>
</evidence>
<proteinExistence type="inferred from homology"/>
<feature type="region of interest" description="Disordered" evidence="2">
    <location>
        <begin position="371"/>
        <end position="425"/>
    </location>
</feature>
<dbReference type="Gene3D" id="3.40.630.190">
    <property type="entry name" value="LCP protein"/>
    <property type="match status" value="1"/>
</dbReference>
<keyword evidence="3" id="KW-1133">Transmembrane helix</keyword>
<keyword evidence="3" id="KW-0812">Transmembrane</keyword>
<evidence type="ECO:0000259" key="4">
    <source>
        <dbReference type="Pfam" id="PF03816"/>
    </source>
</evidence>
<sequence>MSETSQRRGRRTVARHGELSAPSPLSRLLRVVGIAMACVMVAGLGVGVYAYWDLSSAFAANSVELEGQESTPPDIGELVGEKGVDLLLTGIDICEWDTHERYGDRCPSNPAAYGEDGRQLQAGLNDVNLLVHISPEPRKITAIAFPRDLMVATPECTDPNTGNVTYESSYNMINNTYAAGGLACVAKTIDTLTTKYDPELAIDYAATITWDGVIEITNAIGGVEVCVAQTIDDVEAGNLYLEGGQTHNLQGEQALAFLRARKAIADGSDLGRISNQQVYMSGLARKLMSDEVLTNPSTLLSLARTTVTNVDPSAQLTPVTLVQIAMAAKDVPLSDIVFLQYPIGADPNNSNRVVPNETAAAEMFEAIAANRSLAPQSTDGTIDDSIDASGETETPAPDATETPEAGTEVLAPGRTALDESCANPE</sequence>
<gene>
    <name evidence="5" type="ORF">GCM10022202_19580</name>
</gene>
<keyword evidence="6" id="KW-1185">Reference proteome</keyword>
<keyword evidence="3" id="KW-0472">Membrane</keyword>
<name>A0ABP7BG65_9MICO</name>
<feature type="compositionally biased region" description="Low complexity" evidence="2">
    <location>
        <begin position="391"/>
        <end position="408"/>
    </location>
</feature>
<protein>
    <submittedName>
        <fullName evidence="5">LCP family protein</fullName>
    </submittedName>
</protein>
<organism evidence="5 6">
    <name type="scientific">Microbacterium marinilacus</name>
    <dbReference type="NCBI Taxonomy" id="415209"/>
    <lineage>
        <taxon>Bacteria</taxon>
        <taxon>Bacillati</taxon>
        <taxon>Actinomycetota</taxon>
        <taxon>Actinomycetes</taxon>
        <taxon>Micrococcales</taxon>
        <taxon>Microbacteriaceae</taxon>
        <taxon>Microbacterium</taxon>
    </lineage>
</organism>
<dbReference type="EMBL" id="BAAAYV010000009">
    <property type="protein sequence ID" value="GAA3659020.1"/>
    <property type="molecule type" value="Genomic_DNA"/>
</dbReference>
<feature type="transmembrane region" description="Helical" evidence="3">
    <location>
        <begin position="28"/>
        <end position="52"/>
    </location>
</feature>
<dbReference type="PANTHER" id="PTHR33392">
    <property type="entry name" value="POLYISOPRENYL-TEICHOIC ACID--PEPTIDOGLYCAN TEICHOIC ACID TRANSFERASE TAGU"/>
    <property type="match status" value="1"/>
</dbReference>
<comment type="similarity">
    <text evidence="1">Belongs to the LytR/CpsA/Psr (LCP) family.</text>
</comment>
<dbReference type="Proteomes" id="UP001410795">
    <property type="component" value="Unassembled WGS sequence"/>
</dbReference>
<evidence type="ECO:0000313" key="6">
    <source>
        <dbReference type="Proteomes" id="UP001410795"/>
    </source>
</evidence>
<evidence type="ECO:0000313" key="5">
    <source>
        <dbReference type="EMBL" id="GAA3659020.1"/>
    </source>
</evidence>
<dbReference type="NCBIfam" id="TIGR00350">
    <property type="entry name" value="lytR_cpsA_psr"/>
    <property type="match status" value="1"/>
</dbReference>
<dbReference type="RefSeq" id="WP_221859121.1">
    <property type="nucleotide sequence ID" value="NZ_BAAAYV010000009.1"/>
</dbReference>
<feature type="domain" description="Cell envelope-related transcriptional attenuator" evidence="4">
    <location>
        <begin position="125"/>
        <end position="288"/>
    </location>
</feature>
<dbReference type="PANTHER" id="PTHR33392:SF6">
    <property type="entry name" value="POLYISOPRENYL-TEICHOIC ACID--PEPTIDOGLYCAN TEICHOIC ACID TRANSFERASE TAGU"/>
    <property type="match status" value="1"/>
</dbReference>